<sequence length="449" mass="50423">MQDCWRRPPTSDSFPYLHELPETHPLPPLVKSRAPISGRHPVTSRSFNEKGLSVQDTPTIEISAFLEKLAQLAIDEPETEVNFFSVGGSGYLENPTSDLLALFMGWEPSAPRWLARALVTHLARLGQADEQLFAGTDWSKVRASREVSAWDDGGESHKRLDLVVSDGNFVLGIENKVYAAVDNPFSVYDKLLRQRSRGGPILRCILHATPDSRPLPRNCKWPVVSYSELVEVALSQYGADVVLSPVSKWQVLYREFLLHLRHLSQPSPIWTMNEANLTFALENLPSLIKASELLVQLESGLRRAGTTAIEQVFLDQDVETTIRTGVANWAGNEKVLRFFPKVWGGESQVVLVYLPDTENARNGSIRFYVTAYIDRSTTRADLDKVERQFGAATKKNSHAWVHVPGENLTWFESNRRILALSAWAREESKEGALAALADLAMWVHRHVFS</sequence>
<reference evidence="1 2" key="1">
    <citation type="submission" date="2019-03" db="EMBL/GenBank/DDBJ databases">
        <title>Paraburkholderia sp. 7MH5, isolated from subtropical forest soil.</title>
        <authorList>
            <person name="Gao Z.-H."/>
            <person name="Qiu L.-H."/>
        </authorList>
    </citation>
    <scope>NUCLEOTIDE SEQUENCE [LARGE SCALE GENOMIC DNA]</scope>
    <source>
        <strain evidence="1 2">7MH5</strain>
    </source>
</reference>
<dbReference type="AlphaFoldDB" id="A0A4P7CN11"/>
<name>A0A4P7CN11_9BURK</name>
<dbReference type="OrthoDB" id="6770443at2"/>
<keyword evidence="2" id="KW-1185">Reference proteome</keyword>
<dbReference type="Proteomes" id="UP000295727">
    <property type="component" value="Chromosome 1"/>
</dbReference>
<gene>
    <name evidence="1" type="ORF">E1956_01185</name>
</gene>
<organism evidence="1 2">
    <name type="scientific">Paraburkholderia pallida</name>
    <dbReference type="NCBI Taxonomy" id="2547399"/>
    <lineage>
        <taxon>Bacteria</taxon>
        <taxon>Pseudomonadati</taxon>
        <taxon>Pseudomonadota</taxon>
        <taxon>Betaproteobacteria</taxon>
        <taxon>Burkholderiales</taxon>
        <taxon>Burkholderiaceae</taxon>
        <taxon>Paraburkholderia</taxon>
    </lineage>
</organism>
<dbReference type="Pfam" id="PF14281">
    <property type="entry name" value="PDDEXK_4"/>
    <property type="match status" value="1"/>
</dbReference>
<evidence type="ECO:0008006" key="3">
    <source>
        <dbReference type="Google" id="ProtNLM"/>
    </source>
</evidence>
<dbReference type="KEGG" id="ppai:E1956_01185"/>
<evidence type="ECO:0000313" key="2">
    <source>
        <dbReference type="Proteomes" id="UP000295727"/>
    </source>
</evidence>
<dbReference type="InterPro" id="IPR029470">
    <property type="entry name" value="PDDEXK_4"/>
</dbReference>
<evidence type="ECO:0000313" key="1">
    <source>
        <dbReference type="EMBL" id="QBQ95926.1"/>
    </source>
</evidence>
<dbReference type="EMBL" id="CP038148">
    <property type="protein sequence ID" value="QBQ95926.1"/>
    <property type="molecule type" value="Genomic_DNA"/>
</dbReference>
<accession>A0A4P7CN11</accession>
<proteinExistence type="predicted"/>
<protein>
    <recommendedName>
        <fullName evidence="3">PD-(D/E)XK nuclease superfamily protein</fullName>
    </recommendedName>
</protein>